<sequence>MKSVIYLSTFIDDLYSIATRGATLYQHSAFNSPSFTQLPVRVTAWETYNDITAFTDGVILRNQVNITSSISYANKLYLLREVRRYTSSTYARDIRGFISFAHTLHTLLTVEPDKTYIGTCLNCNASLWAIAEDITVHCPHCDSEWNTIDVKQHMLRSLYNCEYTATISELVTWLKSIGIKISKRSVQRWCQEGRIHTQTIDGRGTMVFRVGDVIRQLKMAQSGC</sequence>
<dbReference type="AlphaFoldDB" id="A0A4R0QYY5"/>
<protein>
    <submittedName>
        <fullName evidence="1">Uncharacterized protein</fullName>
    </submittedName>
</protein>
<organism evidence="1 2">
    <name type="scientific">Alloscardovia theropitheci</name>
    <dbReference type="NCBI Taxonomy" id="2496842"/>
    <lineage>
        <taxon>Bacteria</taxon>
        <taxon>Bacillati</taxon>
        <taxon>Actinomycetota</taxon>
        <taxon>Actinomycetes</taxon>
        <taxon>Bifidobacteriales</taxon>
        <taxon>Bifidobacteriaceae</taxon>
        <taxon>Alloscardovia</taxon>
    </lineage>
</organism>
<gene>
    <name evidence="1" type="ORF">EJ419_07255</name>
</gene>
<reference evidence="1 2" key="1">
    <citation type="submission" date="2018-12" db="EMBL/GenBank/DDBJ databases">
        <title>Alloscrdovia theropitheci sp. nov: a novel taxon from the feces of the bleeding-herat monkey (Theropithecus geleda).</title>
        <authorList>
            <person name="Modesto M."/>
        </authorList>
    </citation>
    <scope>NUCLEOTIDE SEQUENCE [LARGE SCALE GENOMIC DNA]</scope>
    <source>
        <strain evidence="1 2">GLDI4/2</strain>
    </source>
</reference>
<comment type="caution">
    <text evidence="1">The sequence shown here is derived from an EMBL/GenBank/DDBJ whole genome shotgun (WGS) entry which is preliminary data.</text>
</comment>
<accession>A0A4R0QYY5</accession>
<evidence type="ECO:0000313" key="1">
    <source>
        <dbReference type="EMBL" id="TCD53756.1"/>
    </source>
</evidence>
<dbReference type="OrthoDB" id="3234149at2"/>
<evidence type="ECO:0000313" key="2">
    <source>
        <dbReference type="Proteomes" id="UP000291289"/>
    </source>
</evidence>
<dbReference type="RefSeq" id="WP_131285085.1">
    <property type="nucleotide sequence ID" value="NZ_RXLP01000026.1"/>
</dbReference>
<dbReference type="EMBL" id="RXLP01000026">
    <property type="protein sequence ID" value="TCD53756.1"/>
    <property type="molecule type" value="Genomic_DNA"/>
</dbReference>
<dbReference type="Proteomes" id="UP000291289">
    <property type="component" value="Unassembled WGS sequence"/>
</dbReference>
<name>A0A4R0QYY5_9BIFI</name>
<keyword evidence="2" id="KW-1185">Reference proteome</keyword>
<proteinExistence type="predicted"/>